<name>A0A327SA51_9SPHI</name>
<organism evidence="2 3">
    <name type="scientific">Pedobacter cryoconitis</name>
    <dbReference type="NCBI Taxonomy" id="188932"/>
    <lineage>
        <taxon>Bacteria</taxon>
        <taxon>Pseudomonadati</taxon>
        <taxon>Bacteroidota</taxon>
        <taxon>Sphingobacteriia</taxon>
        <taxon>Sphingobacteriales</taxon>
        <taxon>Sphingobacteriaceae</taxon>
        <taxon>Pedobacter</taxon>
    </lineage>
</organism>
<dbReference type="GO" id="GO:0016491">
    <property type="term" value="F:oxidoreductase activity"/>
    <property type="evidence" value="ECO:0007669"/>
    <property type="project" value="InterPro"/>
</dbReference>
<dbReference type="SUPFAM" id="SSF51735">
    <property type="entry name" value="NAD(P)-binding Rossmann-fold domains"/>
    <property type="match status" value="1"/>
</dbReference>
<evidence type="ECO:0000313" key="3">
    <source>
        <dbReference type="Proteomes" id="UP000249754"/>
    </source>
</evidence>
<dbReference type="SUPFAM" id="SSF50129">
    <property type="entry name" value="GroES-like"/>
    <property type="match status" value="1"/>
</dbReference>
<dbReference type="EMBL" id="QLLR01000031">
    <property type="protein sequence ID" value="RAJ24543.1"/>
    <property type="molecule type" value="Genomic_DNA"/>
</dbReference>
<dbReference type="AlphaFoldDB" id="A0A327SA51"/>
<dbReference type="Gene3D" id="3.40.50.720">
    <property type="entry name" value="NAD(P)-binding Rossmann-like Domain"/>
    <property type="match status" value="1"/>
</dbReference>
<dbReference type="Gene3D" id="3.90.180.10">
    <property type="entry name" value="Medium-chain alcohol dehydrogenases, catalytic domain"/>
    <property type="match status" value="1"/>
</dbReference>
<evidence type="ECO:0000259" key="1">
    <source>
        <dbReference type="SMART" id="SM00829"/>
    </source>
</evidence>
<dbReference type="Proteomes" id="UP000249754">
    <property type="component" value="Unassembled WGS sequence"/>
</dbReference>
<reference evidence="2 3" key="1">
    <citation type="submission" date="2018-06" db="EMBL/GenBank/DDBJ databases">
        <title>Genomic Encyclopedia of Archaeal and Bacterial Type Strains, Phase II (KMG-II): from individual species to whole genera.</title>
        <authorList>
            <person name="Goeker M."/>
        </authorList>
    </citation>
    <scope>NUCLEOTIDE SEQUENCE [LARGE SCALE GENOMIC DNA]</scope>
    <source>
        <strain evidence="2 3">DSM 14825</strain>
    </source>
</reference>
<sequence length="347" mass="38335">MNKFITDHLNSNYMKAILLKDFGSTDNFILENNYEVPEPGEHEVLVKIKAAAFNPFDYQMRQGKTERKRMHSPILGREFSGVIVKTGKLTERFKVGDAVFAASGSMGSNGTYAEYITVPELLLVHKPEQLTFEEAAAIPSASLTAFQCYNRLGIQFNDSIFITGAAGGVGMVLVKILIAKGYQKIIVTAGNEESKSQLLRAGLKEAQLIDYKVEHLSQVVIERNEGHLFQHCIDLVGDQMSVICAQVIATNGTYTDVTALTTAHAREELFHKGAVLVNISNYAYSLDKNYSYYGDSLSKFIQLMSALSLSPPAIKIAGSLSVETVKKAHQLLEDNQTRGRKLVMQID</sequence>
<dbReference type="InterPro" id="IPR052585">
    <property type="entry name" value="Lipid_raft_assoc_Zn_ADH"/>
</dbReference>
<dbReference type="CDD" id="cd05289">
    <property type="entry name" value="MDR_like_2"/>
    <property type="match status" value="1"/>
</dbReference>
<dbReference type="SMART" id="SM00829">
    <property type="entry name" value="PKS_ER"/>
    <property type="match status" value="1"/>
</dbReference>
<dbReference type="Pfam" id="PF08240">
    <property type="entry name" value="ADH_N"/>
    <property type="match status" value="1"/>
</dbReference>
<dbReference type="PANTHER" id="PTHR43482:SF1">
    <property type="entry name" value="PROTEIN AST1-RELATED"/>
    <property type="match status" value="1"/>
</dbReference>
<evidence type="ECO:0000313" key="2">
    <source>
        <dbReference type="EMBL" id="RAJ24543.1"/>
    </source>
</evidence>
<protein>
    <submittedName>
        <fullName evidence="2">NADPH:quinone reductase-like Zn-dependent oxidoreductase</fullName>
    </submittedName>
</protein>
<gene>
    <name evidence="2" type="ORF">LY11_04403</name>
</gene>
<feature type="domain" description="Enoyl reductase (ER)" evidence="1">
    <location>
        <begin position="23"/>
        <end position="344"/>
    </location>
</feature>
<dbReference type="InterPro" id="IPR013154">
    <property type="entry name" value="ADH-like_N"/>
</dbReference>
<dbReference type="InterPro" id="IPR020843">
    <property type="entry name" value="ER"/>
</dbReference>
<dbReference type="PANTHER" id="PTHR43482">
    <property type="entry name" value="PROTEIN AST1-RELATED"/>
    <property type="match status" value="1"/>
</dbReference>
<dbReference type="InterPro" id="IPR011032">
    <property type="entry name" value="GroES-like_sf"/>
</dbReference>
<proteinExistence type="predicted"/>
<dbReference type="InterPro" id="IPR036291">
    <property type="entry name" value="NAD(P)-bd_dom_sf"/>
</dbReference>
<comment type="caution">
    <text evidence="2">The sequence shown here is derived from an EMBL/GenBank/DDBJ whole genome shotgun (WGS) entry which is preliminary data.</text>
</comment>
<accession>A0A327SA51</accession>